<dbReference type="SUPFAM" id="SSF49899">
    <property type="entry name" value="Concanavalin A-like lectins/glucanases"/>
    <property type="match status" value="1"/>
</dbReference>
<evidence type="ECO:0000256" key="10">
    <source>
        <dbReference type="ARBA" id="ARBA00022989"/>
    </source>
</evidence>
<keyword evidence="3" id="KW-1003">Cell membrane</keyword>
<dbReference type="Pfam" id="PF00028">
    <property type="entry name" value="Cadherin"/>
    <property type="match status" value="4"/>
</dbReference>
<dbReference type="InterPro" id="IPR001791">
    <property type="entry name" value="Laminin_G"/>
</dbReference>
<dbReference type="CDD" id="cd00110">
    <property type="entry name" value="LamG"/>
    <property type="match status" value="1"/>
</dbReference>
<feature type="domain" description="EGF-like" evidence="16">
    <location>
        <begin position="755"/>
        <end position="794"/>
    </location>
</feature>
<dbReference type="FunFam" id="2.60.40.60:FF:000022">
    <property type="entry name" value="Cadherin 2"/>
    <property type="match status" value="1"/>
</dbReference>
<dbReference type="Pfam" id="PF00008">
    <property type="entry name" value="EGF"/>
    <property type="match status" value="1"/>
</dbReference>
<evidence type="ECO:0000256" key="7">
    <source>
        <dbReference type="ARBA" id="ARBA00022737"/>
    </source>
</evidence>
<keyword evidence="10" id="KW-1133">Transmembrane helix</keyword>
<dbReference type="PROSITE" id="PS00232">
    <property type="entry name" value="CADHERIN_1"/>
    <property type="match status" value="2"/>
</dbReference>
<dbReference type="InterPro" id="IPR015919">
    <property type="entry name" value="Cadherin-like_sf"/>
</dbReference>
<evidence type="ECO:0000313" key="18">
    <source>
        <dbReference type="EMBL" id="KAK1891483.1"/>
    </source>
</evidence>
<comment type="caution">
    <text evidence="15">Lacks conserved residue(s) required for the propagation of feature annotation.</text>
</comment>
<dbReference type="SMART" id="SM00181">
    <property type="entry name" value="EGF"/>
    <property type="match status" value="1"/>
</dbReference>
<feature type="domain" description="Cadherin" evidence="17">
    <location>
        <begin position="397"/>
        <end position="511"/>
    </location>
</feature>
<dbReference type="PROSITE" id="PS00010">
    <property type="entry name" value="ASX_HYDROXYL"/>
    <property type="match status" value="1"/>
</dbReference>
<feature type="non-terminal residue" evidence="18">
    <location>
        <position position="1"/>
    </location>
</feature>
<keyword evidence="5" id="KW-0479">Metal-binding</keyword>
<gene>
    <name evidence="18" type="ORF">KUDE01_010311</name>
</gene>
<dbReference type="PANTHER" id="PTHR24027">
    <property type="entry name" value="CADHERIN-23"/>
    <property type="match status" value="1"/>
</dbReference>
<keyword evidence="8 14" id="KW-0106">Calcium</keyword>
<evidence type="ECO:0000256" key="1">
    <source>
        <dbReference type="ARBA" id="ARBA00004167"/>
    </source>
</evidence>
<dbReference type="FunFam" id="2.10.25.10:FF:000562">
    <property type="entry name" value="Neural-cadherin"/>
    <property type="match status" value="1"/>
</dbReference>
<evidence type="ECO:0000256" key="14">
    <source>
        <dbReference type="PROSITE-ProRule" id="PRU00043"/>
    </source>
</evidence>
<dbReference type="Proteomes" id="UP001228049">
    <property type="component" value="Unassembled WGS sequence"/>
</dbReference>
<keyword evidence="6" id="KW-0732">Signal</keyword>
<name>A0AAD9F3J1_DISEL</name>
<dbReference type="InterPro" id="IPR020894">
    <property type="entry name" value="Cadherin_CS"/>
</dbReference>
<evidence type="ECO:0000256" key="6">
    <source>
        <dbReference type="ARBA" id="ARBA00022729"/>
    </source>
</evidence>
<evidence type="ECO:0000256" key="11">
    <source>
        <dbReference type="ARBA" id="ARBA00023136"/>
    </source>
</evidence>
<evidence type="ECO:0000256" key="3">
    <source>
        <dbReference type="ARBA" id="ARBA00022475"/>
    </source>
</evidence>
<proteinExistence type="predicted"/>
<dbReference type="InterPro" id="IPR000742">
    <property type="entry name" value="EGF"/>
</dbReference>
<dbReference type="PROSITE" id="PS50026">
    <property type="entry name" value="EGF_3"/>
    <property type="match status" value="1"/>
</dbReference>
<dbReference type="PANTHER" id="PTHR24027:SF432">
    <property type="entry name" value="EGF-LIKE DOMAIN-CONTAINING PROTEIN"/>
    <property type="match status" value="1"/>
</dbReference>
<feature type="non-terminal residue" evidence="18">
    <location>
        <position position="939"/>
    </location>
</feature>
<dbReference type="CDD" id="cd11304">
    <property type="entry name" value="Cadherin_repeat"/>
    <property type="match status" value="5"/>
</dbReference>
<dbReference type="InterPro" id="IPR056370">
    <property type="entry name" value="Shg-like_Ig-like"/>
</dbReference>
<keyword evidence="9" id="KW-0130">Cell adhesion</keyword>
<dbReference type="GO" id="GO:0016342">
    <property type="term" value="C:catenin complex"/>
    <property type="evidence" value="ECO:0007669"/>
    <property type="project" value="TreeGrafter"/>
</dbReference>
<dbReference type="SMART" id="SM00112">
    <property type="entry name" value="CA"/>
    <property type="match status" value="5"/>
</dbReference>
<dbReference type="CDD" id="cd00054">
    <property type="entry name" value="EGF_CA"/>
    <property type="match status" value="1"/>
</dbReference>
<dbReference type="PRINTS" id="PR00205">
    <property type="entry name" value="CADHERIN"/>
</dbReference>
<evidence type="ECO:0000256" key="5">
    <source>
        <dbReference type="ARBA" id="ARBA00022723"/>
    </source>
</evidence>
<comment type="subcellular location">
    <subcellularLocation>
        <location evidence="2">Cell membrane</location>
    </subcellularLocation>
    <subcellularLocation>
        <location evidence="1">Membrane</location>
        <topology evidence="1">Single-pass membrane protein</topology>
    </subcellularLocation>
</comment>
<dbReference type="InterPro" id="IPR039808">
    <property type="entry name" value="Cadherin"/>
</dbReference>
<evidence type="ECO:0000313" key="19">
    <source>
        <dbReference type="Proteomes" id="UP001228049"/>
    </source>
</evidence>
<dbReference type="Gene3D" id="2.10.25.10">
    <property type="entry name" value="Laminin"/>
    <property type="match status" value="1"/>
</dbReference>
<protein>
    <submittedName>
        <fullName evidence="18">Neural-cadherin</fullName>
    </submittedName>
</protein>
<evidence type="ECO:0000256" key="4">
    <source>
        <dbReference type="ARBA" id="ARBA00022692"/>
    </source>
</evidence>
<reference evidence="18" key="1">
    <citation type="submission" date="2023-04" db="EMBL/GenBank/DDBJ databases">
        <title>Chromosome-level genome of Chaenocephalus aceratus.</title>
        <authorList>
            <person name="Park H."/>
        </authorList>
    </citation>
    <scope>NUCLEOTIDE SEQUENCE</scope>
    <source>
        <strain evidence="18">DE</strain>
        <tissue evidence="18">Muscle</tissue>
    </source>
</reference>
<dbReference type="EMBL" id="JASDAP010000015">
    <property type="protein sequence ID" value="KAK1891483.1"/>
    <property type="molecule type" value="Genomic_DNA"/>
</dbReference>
<sequence length="939" mass="103542">VTASDPDKDADQEALRYSLHGQGAESEFIIDEVTGKIYAQRTLDREERAVWRFVVLATDEGGEGLTGFTDIIINVWDINDNAPIFTCAPSCLGDVAENSIVGTSVMEMTATDLDDSAVGQNAVLSYRITGSLDATNVEVGGVPTFSEMFTINPTTGTITVAMGGLDREQVQSYLLVVEARDGGGMTGTGTATIQIKDVNAEVLEIVAEDRDTGENAQLTFSVVAGDQEQKFYMVSHKQEQRGTLRLKKRLDYERHSEQRFNLTLKVEDLDFSSLLHCVVEVEDYNDHAPVFIPHLLSLAPLPEDISVGTSVARLVASDSDSGQNREITYSLTEDSDPEGLFTIDQSGVLSVARPLDREKIARHSLVVMATDHGVPPLTGSATVQLPLLDVNDNGPEFEAAYSPVVFENVAGPQVVRMNQTSTLLRAVDRDSPENGPPFHFTVPPEYRHSNDLYLQDNLNGTATLTALRTFDRERQKEFLIPIIMSDSGHPAKTVTSTLTVTIGDQNDHPHVAGEKEIFINSHRGRMPTTVLGKVYSPDPDDWDNKTYVFEGHLPSYFILNKRTGFLIIKENAPTGVYEFQVRVSDGVWPDAVSTITVHVRECETRPSTTQRLCAWQEFIELRGKQRSRYELLVDFLSKMLYVPPDDINIFSLMDVKVQMLDVRFAVHGGATFLQPEKIHGYLTAHKQKLQSFLQVNVFQIRVDECPRSECGEAGGCSNVLNVRDTPTVVDCGTMSLVSVTVESTAVCSCSGREQSHQPCNTYPRNPCFNGGVCVDTQHGYRCQCPAQFEGPECQQNKHSFHGNGYAWFPPMMPCFESHVSLEFITDVADGLLLYSGPLAQLQAWDPEDFMALGMLPIEPITFPAASHTHSRTETFSFALRCWFAFLKPPTHPPFIMPQGSCTKPALLCGPEECLARSCSSTVSIISCLDPHLVGGSLIS</sequence>
<keyword evidence="12 15" id="KW-1015">Disulfide bond</keyword>
<dbReference type="PROSITE" id="PS50268">
    <property type="entry name" value="CADHERIN_2"/>
    <property type="match status" value="5"/>
</dbReference>
<evidence type="ECO:0000259" key="17">
    <source>
        <dbReference type="PROSITE" id="PS50268"/>
    </source>
</evidence>
<dbReference type="FunFam" id="2.60.40.60:FF:000033">
    <property type="entry name" value="FAT atypical cadherin 1"/>
    <property type="match status" value="1"/>
</dbReference>
<keyword evidence="15" id="KW-0245">EGF-like domain</keyword>
<evidence type="ECO:0000256" key="13">
    <source>
        <dbReference type="ARBA" id="ARBA00023180"/>
    </source>
</evidence>
<dbReference type="InterPro" id="IPR013320">
    <property type="entry name" value="ConA-like_dom_sf"/>
</dbReference>
<dbReference type="InterPro" id="IPR002126">
    <property type="entry name" value="Cadherin-like_dom"/>
</dbReference>
<evidence type="ECO:0000256" key="8">
    <source>
        <dbReference type="ARBA" id="ARBA00022837"/>
    </source>
</evidence>
<evidence type="ECO:0000256" key="12">
    <source>
        <dbReference type="ARBA" id="ARBA00023157"/>
    </source>
</evidence>
<keyword evidence="4" id="KW-0812">Transmembrane</keyword>
<comment type="caution">
    <text evidence="18">The sequence shown here is derived from an EMBL/GenBank/DDBJ whole genome shotgun (WGS) entry which is preliminary data.</text>
</comment>
<dbReference type="GO" id="GO:0008013">
    <property type="term" value="F:beta-catenin binding"/>
    <property type="evidence" value="ECO:0007669"/>
    <property type="project" value="TreeGrafter"/>
</dbReference>
<feature type="domain" description="Cadherin" evidence="17">
    <location>
        <begin position="301"/>
        <end position="397"/>
    </location>
</feature>
<feature type="domain" description="Cadherin" evidence="17">
    <location>
        <begin position="202"/>
        <end position="291"/>
    </location>
</feature>
<evidence type="ECO:0000256" key="9">
    <source>
        <dbReference type="ARBA" id="ARBA00022889"/>
    </source>
</evidence>
<accession>A0AAD9F3J1</accession>
<dbReference type="SUPFAM" id="SSF49313">
    <property type="entry name" value="Cadherin-like"/>
    <property type="match status" value="6"/>
</dbReference>
<evidence type="ECO:0000256" key="2">
    <source>
        <dbReference type="ARBA" id="ARBA00004236"/>
    </source>
</evidence>
<evidence type="ECO:0000259" key="16">
    <source>
        <dbReference type="PROSITE" id="PS50026"/>
    </source>
</evidence>
<dbReference type="GO" id="GO:0016477">
    <property type="term" value="P:cell migration"/>
    <property type="evidence" value="ECO:0007669"/>
    <property type="project" value="TreeGrafter"/>
</dbReference>
<feature type="domain" description="Cadherin" evidence="17">
    <location>
        <begin position="95"/>
        <end position="206"/>
    </location>
</feature>
<dbReference type="Pfam" id="PF24811">
    <property type="entry name" value="Ig_Shg"/>
    <property type="match status" value="1"/>
</dbReference>
<dbReference type="PROSITE" id="PS00022">
    <property type="entry name" value="EGF_1"/>
    <property type="match status" value="1"/>
</dbReference>
<feature type="domain" description="Cadherin" evidence="17">
    <location>
        <begin position="1"/>
        <end position="85"/>
    </location>
</feature>
<dbReference type="FunFam" id="2.60.40.60:FF:000119">
    <property type="entry name" value="neural-cadherin isoform X1"/>
    <property type="match status" value="1"/>
</dbReference>
<feature type="disulfide bond" evidence="15">
    <location>
        <begin position="784"/>
        <end position="793"/>
    </location>
</feature>
<organism evidence="18 19">
    <name type="scientific">Dissostichus eleginoides</name>
    <name type="common">Patagonian toothfish</name>
    <name type="synonym">Dissostichus amissus</name>
    <dbReference type="NCBI Taxonomy" id="100907"/>
    <lineage>
        <taxon>Eukaryota</taxon>
        <taxon>Metazoa</taxon>
        <taxon>Chordata</taxon>
        <taxon>Craniata</taxon>
        <taxon>Vertebrata</taxon>
        <taxon>Euteleostomi</taxon>
        <taxon>Actinopterygii</taxon>
        <taxon>Neopterygii</taxon>
        <taxon>Teleostei</taxon>
        <taxon>Neoteleostei</taxon>
        <taxon>Acanthomorphata</taxon>
        <taxon>Eupercaria</taxon>
        <taxon>Perciformes</taxon>
        <taxon>Notothenioidei</taxon>
        <taxon>Nototheniidae</taxon>
        <taxon>Dissostichus</taxon>
    </lineage>
</organism>
<keyword evidence="13" id="KW-0325">Glycoprotein</keyword>
<dbReference type="AlphaFoldDB" id="A0AAD9F3J1"/>
<dbReference type="GO" id="GO:0009653">
    <property type="term" value="P:anatomical structure morphogenesis"/>
    <property type="evidence" value="ECO:0007669"/>
    <property type="project" value="UniProtKB-ARBA"/>
</dbReference>
<dbReference type="InterPro" id="IPR000152">
    <property type="entry name" value="EGF-type_Asp/Asn_hydroxyl_site"/>
</dbReference>
<dbReference type="Gene3D" id="2.60.120.200">
    <property type="match status" value="1"/>
</dbReference>
<dbReference type="GO" id="GO:0045296">
    <property type="term" value="F:cadherin binding"/>
    <property type="evidence" value="ECO:0007669"/>
    <property type="project" value="TreeGrafter"/>
</dbReference>
<dbReference type="GO" id="GO:0007156">
    <property type="term" value="P:homophilic cell adhesion via plasma membrane adhesion molecules"/>
    <property type="evidence" value="ECO:0007669"/>
    <property type="project" value="InterPro"/>
</dbReference>
<keyword evidence="19" id="KW-1185">Reference proteome</keyword>
<dbReference type="GO" id="GO:0005509">
    <property type="term" value="F:calcium ion binding"/>
    <property type="evidence" value="ECO:0007669"/>
    <property type="project" value="UniProtKB-UniRule"/>
</dbReference>
<evidence type="ECO:0000256" key="15">
    <source>
        <dbReference type="PROSITE-ProRule" id="PRU00076"/>
    </source>
</evidence>
<keyword evidence="7" id="KW-0677">Repeat</keyword>
<dbReference type="Gene3D" id="2.60.40.60">
    <property type="entry name" value="Cadherins"/>
    <property type="match status" value="5"/>
</dbReference>
<keyword evidence="11" id="KW-0472">Membrane</keyword>